<dbReference type="Proteomes" id="UP000064189">
    <property type="component" value="Unassembled WGS sequence"/>
</dbReference>
<name>A0A109N1P4_9BACI</name>
<gene>
    <name evidence="1" type="ORF">AS888_05090</name>
</gene>
<sequence length="63" mass="7330">MPMLINVNAVVHMQKILERCVKNASSGSDFLKNDGYRLAPLVWNIKSIVNRYNHLPFYFVYSI</sequence>
<evidence type="ECO:0000313" key="2">
    <source>
        <dbReference type="Proteomes" id="UP000064189"/>
    </source>
</evidence>
<keyword evidence="2" id="KW-1185">Reference proteome</keyword>
<comment type="caution">
    <text evidence="1">The sequence shown here is derived from an EMBL/GenBank/DDBJ whole genome shotgun (WGS) entry which is preliminary data.</text>
</comment>
<evidence type="ECO:0000313" key="1">
    <source>
        <dbReference type="EMBL" id="KWW21865.1"/>
    </source>
</evidence>
<proteinExistence type="predicted"/>
<protein>
    <submittedName>
        <fullName evidence="1">Uncharacterized protein</fullName>
    </submittedName>
</protein>
<accession>A0A109N1P4</accession>
<dbReference type="EMBL" id="LNNH01000010">
    <property type="protein sequence ID" value="KWW21865.1"/>
    <property type="molecule type" value="Genomic_DNA"/>
</dbReference>
<organism evidence="1 2">
    <name type="scientific">Peribacillus simplex</name>
    <dbReference type="NCBI Taxonomy" id="1478"/>
    <lineage>
        <taxon>Bacteria</taxon>
        <taxon>Bacillati</taxon>
        <taxon>Bacillota</taxon>
        <taxon>Bacilli</taxon>
        <taxon>Bacillales</taxon>
        <taxon>Bacillaceae</taxon>
        <taxon>Peribacillus</taxon>
    </lineage>
</organism>
<dbReference type="AlphaFoldDB" id="A0A109N1P4"/>
<reference evidence="1 2" key="1">
    <citation type="submission" date="2015-11" db="EMBL/GenBank/DDBJ databases">
        <title>Genome Sequence of Bacillus simplex strain VanAntwerpen2.</title>
        <authorList>
            <person name="Couger M.B."/>
        </authorList>
    </citation>
    <scope>NUCLEOTIDE SEQUENCE [LARGE SCALE GENOMIC DNA]</scope>
    <source>
        <strain evidence="1 2">VanAntwerpen02</strain>
    </source>
</reference>